<feature type="signal peptide" evidence="3">
    <location>
        <begin position="1"/>
        <end position="35"/>
    </location>
</feature>
<dbReference type="GO" id="GO:0015979">
    <property type="term" value="P:photosynthesis"/>
    <property type="evidence" value="ECO:0007669"/>
    <property type="project" value="UniProtKB-KW"/>
</dbReference>
<evidence type="ECO:0000256" key="3">
    <source>
        <dbReference type="SAM" id="SignalP"/>
    </source>
</evidence>
<keyword evidence="2" id="KW-0604">Photosystem II</keyword>
<dbReference type="InterPro" id="IPR015943">
    <property type="entry name" value="WD40/YVTN_repeat-like_dom_sf"/>
</dbReference>
<evidence type="ECO:0000256" key="1">
    <source>
        <dbReference type="ARBA" id="ARBA00022531"/>
    </source>
</evidence>
<dbReference type="STRING" id="653930.SAMN05216589_2183"/>
<feature type="domain" description="Photosynthesis system II assembly factor Ycf48/Hcf136-like" evidence="4">
    <location>
        <begin position="186"/>
        <end position="331"/>
    </location>
</feature>
<dbReference type="AlphaFoldDB" id="A0A1H9U7K8"/>
<dbReference type="GO" id="GO:0009523">
    <property type="term" value="C:photosystem II"/>
    <property type="evidence" value="ECO:0007669"/>
    <property type="project" value="UniProtKB-KW"/>
</dbReference>
<dbReference type="Proteomes" id="UP000186904">
    <property type="component" value="Unassembled WGS sequence"/>
</dbReference>
<keyword evidence="3" id="KW-0732">Signal</keyword>
<sequence length="382" mass="41857">MTISCWLKYPPATRSISLATACFLCLGLGSFSVLASETKSESSRGLHDPLEQPSIIQDLSRPQPAVAIAQAGGNLVSVGLRGLIMISSDGGNSWSLSTSPVASDLVQVHFRDELHGWAVGHDSVLLATTDGGKSWEVRLDGRSLVTLLREHYSTAAGIDEYEAESLLGEVDLALSTSSDPDVMATPFLDVFINDNGEGFLLGAFGMLLHTIDDGMTWQPWIERTENERRMHLYSIDMHGEQAYISGEQGLVMRLDRGLGRFVRVETLYTGTFFGVHVRDGLVMAYGLRGNLYVSRNEGLSWDRVDTQQQASLVDCLEDGPNHFILVSQRGELIRLDSRNLETARLEVPFSGEVSSAAMVDGSRELMVTQFSGVRKIDISKLN</sequence>
<protein>
    <recommendedName>
        <fullName evidence="4">Photosynthesis system II assembly factor Ycf48/Hcf136-like domain-containing protein</fullName>
    </recommendedName>
</protein>
<evidence type="ECO:0000256" key="2">
    <source>
        <dbReference type="ARBA" id="ARBA00023276"/>
    </source>
</evidence>
<dbReference type="InterPro" id="IPR028203">
    <property type="entry name" value="PSII_CF48-like_dom"/>
</dbReference>
<feature type="domain" description="Photosynthesis system II assembly factor Ycf48/Hcf136-like" evidence="4">
    <location>
        <begin position="92"/>
        <end position="138"/>
    </location>
</feature>
<dbReference type="SUPFAM" id="SSF110296">
    <property type="entry name" value="Oligoxyloglucan reducing end-specific cellobiohydrolase"/>
    <property type="match status" value="1"/>
</dbReference>
<evidence type="ECO:0000259" key="4">
    <source>
        <dbReference type="Pfam" id="PF14870"/>
    </source>
</evidence>
<dbReference type="Proteomes" id="UP000186599">
    <property type="component" value="Unassembled WGS sequence"/>
</dbReference>
<evidence type="ECO:0000313" key="5">
    <source>
        <dbReference type="EMBL" id="SES05218.1"/>
    </source>
</evidence>
<evidence type="ECO:0000313" key="6">
    <source>
        <dbReference type="EMBL" id="SFM05839.1"/>
    </source>
</evidence>
<evidence type="ECO:0000313" key="8">
    <source>
        <dbReference type="Proteomes" id="UP000186904"/>
    </source>
</evidence>
<dbReference type="RefSeq" id="WP_074779696.1">
    <property type="nucleotide sequence ID" value="NZ_FOGN01000003.1"/>
</dbReference>
<dbReference type="EMBL" id="FOUA01000003">
    <property type="protein sequence ID" value="SFM05839.1"/>
    <property type="molecule type" value="Genomic_DNA"/>
</dbReference>
<dbReference type="Gene3D" id="2.130.10.10">
    <property type="entry name" value="YVTN repeat-like/Quinoprotein amine dehydrogenase"/>
    <property type="match status" value="1"/>
</dbReference>
<organism evidence="5 8">
    <name type="scientific">Halopseudomonas bauzanensis</name>
    <dbReference type="NCBI Taxonomy" id="653930"/>
    <lineage>
        <taxon>Bacteria</taxon>
        <taxon>Pseudomonadati</taxon>
        <taxon>Pseudomonadota</taxon>
        <taxon>Gammaproteobacteria</taxon>
        <taxon>Pseudomonadales</taxon>
        <taxon>Pseudomonadaceae</taxon>
        <taxon>Halopseudomonas</taxon>
    </lineage>
</organism>
<keyword evidence="7" id="KW-1185">Reference proteome</keyword>
<evidence type="ECO:0000313" key="7">
    <source>
        <dbReference type="Proteomes" id="UP000186599"/>
    </source>
</evidence>
<keyword evidence="1" id="KW-0602">Photosynthesis</keyword>
<proteinExistence type="predicted"/>
<dbReference type="OrthoDB" id="9813892at2"/>
<dbReference type="EMBL" id="FOGN01000003">
    <property type="protein sequence ID" value="SES05218.1"/>
    <property type="molecule type" value="Genomic_DNA"/>
</dbReference>
<gene>
    <name evidence="6" type="ORF">SAMN04487855_2182</name>
    <name evidence="5" type="ORF">SAMN05216589_2183</name>
</gene>
<feature type="chain" id="PRO_5010472917" description="Photosynthesis system II assembly factor Ycf48/Hcf136-like domain-containing protein" evidence="3">
    <location>
        <begin position="36"/>
        <end position="382"/>
    </location>
</feature>
<accession>A0A1H9U7K8</accession>
<dbReference type="PANTHER" id="PTHR47199:SF2">
    <property type="entry name" value="PHOTOSYSTEM II STABILITY_ASSEMBLY FACTOR HCF136, CHLOROPLASTIC"/>
    <property type="match status" value="1"/>
</dbReference>
<dbReference type="PANTHER" id="PTHR47199">
    <property type="entry name" value="PHOTOSYSTEM II STABILITY/ASSEMBLY FACTOR HCF136, CHLOROPLASTIC"/>
    <property type="match status" value="1"/>
</dbReference>
<dbReference type="Pfam" id="PF14870">
    <property type="entry name" value="PSII_BNR"/>
    <property type="match status" value="2"/>
</dbReference>
<reference evidence="7 8" key="1">
    <citation type="submission" date="2016-10" db="EMBL/GenBank/DDBJ databases">
        <authorList>
            <person name="de Groot N.N."/>
        </authorList>
    </citation>
    <scope>NUCLEOTIDE SEQUENCE [LARGE SCALE GENOMIC DNA]</scope>
    <source>
        <strain evidence="6 7">CGMCC 1.9095</strain>
        <strain evidence="5 8">DSM 22558</strain>
    </source>
</reference>
<name>A0A1H9U7K8_9GAMM</name>